<dbReference type="InterPro" id="IPR001509">
    <property type="entry name" value="Epimerase_deHydtase"/>
</dbReference>
<dbReference type="EMBL" id="QWDD01000001">
    <property type="protein sequence ID" value="RNJ50945.1"/>
    <property type="molecule type" value="Genomic_DNA"/>
</dbReference>
<dbReference type="InterPro" id="IPR036291">
    <property type="entry name" value="NAD(P)-bd_dom_sf"/>
</dbReference>
<comment type="caution">
    <text evidence="4">The sequence shown here is derived from an EMBL/GenBank/DDBJ whole genome shotgun (WGS) entry which is preliminary data.</text>
</comment>
<dbReference type="SUPFAM" id="SSF51735">
    <property type="entry name" value="NAD(P)-binding Rossmann-fold domains"/>
    <property type="match status" value="1"/>
</dbReference>
<comment type="similarity">
    <text evidence="2">Belongs to the NAD(P)-dependent epimerase/dehydratase family.</text>
</comment>
<protein>
    <submittedName>
        <fullName evidence="4">NAD(P)-dependent oxidoreductase</fullName>
    </submittedName>
</protein>
<evidence type="ECO:0000313" key="4">
    <source>
        <dbReference type="EMBL" id="RNJ50945.1"/>
    </source>
</evidence>
<reference evidence="4 5" key="1">
    <citation type="submission" date="2018-08" db="EMBL/GenBank/DDBJ databases">
        <title>Genome sequence of Methylocystis hirsuta CSC1, a methanotroph able to accumulate PHAs.</title>
        <authorList>
            <person name="Bordel S."/>
            <person name="Rodriguez E."/>
            <person name="Gancedo J."/>
            <person name="Munoz R."/>
        </authorList>
    </citation>
    <scope>NUCLEOTIDE SEQUENCE [LARGE SCALE GENOMIC DNA]</scope>
    <source>
        <strain evidence="4 5">CSC1</strain>
    </source>
</reference>
<dbReference type="OrthoDB" id="7305551at2"/>
<sequence>MRVLVTGASGFVGRQTIGALARAGVEVHAHAQHAEKVDGAVVAYGGDLRAPGAAGALINRVRPDTVLHLAWNVEHGAFWTSRDNLDWTAATLLLARAALDAGVQRFVGVGTCFEYRWPDDGTCNEGTTEIAPATLYAVAKDAARRVLQELGDISFAWARLFYLYGPFEHEARLVASLAAKLARGEAAPLSRGLAVRDFLDTRDAGAALAALVLSETTGAVNIASGEGVSVASIAERLGAIAGRSDLIRVGALPDRPDEPPRIVADVRRLRDEVRFRPSRTLDEGLAETYAWWRAEVGGRP</sequence>
<dbReference type="AlphaFoldDB" id="A0A3M9XSW4"/>
<proteinExistence type="inferred from homology"/>
<accession>A0A3M9XSW4</accession>
<dbReference type="Gene3D" id="3.40.50.720">
    <property type="entry name" value="NAD(P)-binding Rossmann-like Domain"/>
    <property type="match status" value="1"/>
</dbReference>
<dbReference type="Proteomes" id="UP000268623">
    <property type="component" value="Unassembled WGS sequence"/>
</dbReference>
<dbReference type="Pfam" id="PF01370">
    <property type="entry name" value="Epimerase"/>
    <property type="match status" value="1"/>
</dbReference>
<gene>
    <name evidence="4" type="ORF">D1O30_16495</name>
</gene>
<organism evidence="4 5">
    <name type="scientific">Methylocystis hirsuta</name>
    <dbReference type="NCBI Taxonomy" id="369798"/>
    <lineage>
        <taxon>Bacteria</taxon>
        <taxon>Pseudomonadati</taxon>
        <taxon>Pseudomonadota</taxon>
        <taxon>Alphaproteobacteria</taxon>
        <taxon>Hyphomicrobiales</taxon>
        <taxon>Methylocystaceae</taxon>
        <taxon>Methylocystis</taxon>
    </lineage>
</organism>
<dbReference type="PANTHER" id="PTHR43000">
    <property type="entry name" value="DTDP-D-GLUCOSE 4,6-DEHYDRATASE-RELATED"/>
    <property type="match status" value="1"/>
</dbReference>
<evidence type="ECO:0000313" key="5">
    <source>
        <dbReference type="Proteomes" id="UP000268623"/>
    </source>
</evidence>
<comment type="pathway">
    <text evidence="1">Bacterial outer membrane biogenesis; LPS O-antigen biosynthesis.</text>
</comment>
<evidence type="ECO:0000259" key="3">
    <source>
        <dbReference type="Pfam" id="PF01370"/>
    </source>
</evidence>
<keyword evidence="5" id="KW-1185">Reference proteome</keyword>
<feature type="domain" description="NAD-dependent epimerase/dehydratase" evidence="3">
    <location>
        <begin position="3"/>
        <end position="222"/>
    </location>
</feature>
<evidence type="ECO:0000256" key="1">
    <source>
        <dbReference type="ARBA" id="ARBA00005125"/>
    </source>
</evidence>
<evidence type="ECO:0000256" key="2">
    <source>
        <dbReference type="ARBA" id="ARBA00007637"/>
    </source>
</evidence>
<name>A0A3M9XSW4_9HYPH</name>